<evidence type="ECO:0000313" key="2">
    <source>
        <dbReference type="Proteomes" id="UP000265411"/>
    </source>
</evidence>
<organism evidence="1 2">
    <name type="scientific">Pseudomonas abyssi</name>
    <dbReference type="NCBI Taxonomy" id="170540"/>
    <lineage>
        <taxon>Bacteria</taxon>
        <taxon>Pseudomonadati</taxon>
        <taxon>Pseudomonadota</taxon>
        <taxon>Gammaproteobacteria</taxon>
        <taxon>Pseudomonadales</taxon>
        <taxon>Pseudomonadaceae</taxon>
        <taxon>Pseudomonas</taxon>
    </lineage>
</organism>
<sequence>MIQVAVPEKIAQSADKQAASEFFLSAIEEALKLSESRWKKHNISFPYGAARKHINLAREELLD</sequence>
<gene>
    <name evidence="1" type="ORF">ASB58_08680</name>
</gene>
<dbReference type="EMBL" id="LMAZ01000002">
    <property type="protein sequence ID" value="RGP55144.1"/>
    <property type="molecule type" value="Genomic_DNA"/>
</dbReference>
<comment type="caution">
    <text evidence="1">The sequence shown here is derived from an EMBL/GenBank/DDBJ whole genome shotgun (WGS) entry which is preliminary data.</text>
</comment>
<evidence type="ECO:0000313" key="1">
    <source>
        <dbReference type="EMBL" id="RGP55144.1"/>
    </source>
</evidence>
<accession>A0A395R4V5</accession>
<keyword evidence="2" id="KW-1185">Reference proteome</keyword>
<name>A0A395R4V5_9PSED</name>
<reference evidence="1 2" key="1">
    <citation type="journal article" date="2018" name="Syst. Appl. Microbiol.">
        <title>Pseudomonas gallaeciensis sp. nov., isolated from crude-oil-contaminated intertidal sand samples after the Prestige oil spill.</title>
        <authorList>
            <person name="Mulet M."/>
            <person name="Sanchez D."/>
            <person name="Rodriguez A.C."/>
            <person name="Nogales B."/>
            <person name="Bosch R."/>
            <person name="Busquets A."/>
            <person name="Gomila M."/>
            <person name="Lalucat J."/>
            <person name="Garcia-Valdes E."/>
        </authorList>
    </citation>
    <scope>NUCLEOTIDE SEQUENCE [LARGE SCALE GENOMIC DNA]</scope>
    <source>
        <strain evidence="1 2">V113</strain>
    </source>
</reference>
<dbReference type="Proteomes" id="UP000265411">
    <property type="component" value="Unassembled WGS sequence"/>
</dbReference>
<protein>
    <submittedName>
        <fullName evidence="1">Uncharacterized protein</fullName>
    </submittedName>
</protein>
<dbReference type="AlphaFoldDB" id="A0A395R4V5"/>
<proteinExistence type="predicted"/>